<comment type="caution">
    <text evidence="3">The sequence shown here is derived from an EMBL/GenBank/DDBJ whole genome shotgun (WGS) entry which is preliminary data.</text>
</comment>
<evidence type="ECO:0000313" key="3">
    <source>
        <dbReference type="EMBL" id="VDI13891.1"/>
    </source>
</evidence>
<organism evidence="3 4">
    <name type="scientific">Mytilus galloprovincialis</name>
    <name type="common">Mediterranean mussel</name>
    <dbReference type="NCBI Taxonomy" id="29158"/>
    <lineage>
        <taxon>Eukaryota</taxon>
        <taxon>Metazoa</taxon>
        <taxon>Spiralia</taxon>
        <taxon>Lophotrochozoa</taxon>
        <taxon>Mollusca</taxon>
        <taxon>Bivalvia</taxon>
        <taxon>Autobranchia</taxon>
        <taxon>Pteriomorphia</taxon>
        <taxon>Mytilida</taxon>
        <taxon>Mytiloidea</taxon>
        <taxon>Mytilidae</taxon>
        <taxon>Mytilinae</taxon>
        <taxon>Mytilus</taxon>
    </lineage>
</organism>
<dbReference type="OrthoDB" id="6135231at2759"/>
<name>A0A8B6D609_MYTGA</name>
<dbReference type="Proteomes" id="UP000596742">
    <property type="component" value="Unassembled WGS sequence"/>
</dbReference>
<dbReference type="EMBL" id="UYJE01002817">
    <property type="protein sequence ID" value="VDI13891.1"/>
    <property type="molecule type" value="Genomic_DNA"/>
</dbReference>
<keyword evidence="2" id="KW-0812">Transmembrane</keyword>
<feature type="non-terminal residue" evidence="3">
    <location>
        <position position="1"/>
    </location>
</feature>
<keyword evidence="4" id="KW-1185">Reference proteome</keyword>
<accession>A0A8B6D609</accession>
<keyword evidence="2" id="KW-1133">Transmembrane helix</keyword>
<feature type="region of interest" description="Disordered" evidence="1">
    <location>
        <begin position="277"/>
        <end position="298"/>
    </location>
</feature>
<keyword evidence="2" id="KW-0472">Membrane</keyword>
<gene>
    <name evidence="3" type="ORF">MGAL_10B055745</name>
</gene>
<evidence type="ECO:0000256" key="2">
    <source>
        <dbReference type="SAM" id="Phobius"/>
    </source>
</evidence>
<evidence type="ECO:0000313" key="4">
    <source>
        <dbReference type="Proteomes" id="UP000596742"/>
    </source>
</evidence>
<sequence length="366" mass="40770">MTLYRLVVHLKDSISPFDLEDTERRRYVRTDSLNERRYPEFCVAARIKQNGDVERSIRRCRDPLPALCVKVLKTSTDVPAKKSSTLSLVSSRIENTSTTLQSKTFKSQTISSYSASLRSTFSSTTPVLRKTTAKSTVVDQRSTFSSQVAMKISTGRSKVVDRQSTFSFQIVSTTPAMKISAGGSKVVQETTSSSPYLKETTNTVLVESTSQDLPSKNGVSAILIIAIVAATILIVIVILVTIVMCRRKRNTQVPISSESLAMVGKEVMYAQVNKPIVEREKSTSSQKSQPAASDDIYDHMDHRRISQTHNPTESNYDTMGVISNAGEEENNYDHVTGTKMEPKRFFVDDASNYSHVEVEFHEVKDI</sequence>
<evidence type="ECO:0000256" key="1">
    <source>
        <dbReference type="SAM" id="MobiDB-lite"/>
    </source>
</evidence>
<reference evidence="3" key="1">
    <citation type="submission" date="2018-11" db="EMBL/GenBank/DDBJ databases">
        <authorList>
            <person name="Alioto T."/>
            <person name="Alioto T."/>
        </authorList>
    </citation>
    <scope>NUCLEOTIDE SEQUENCE</scope>
</reference>
<proteinExistence type="predicted"/>
<dbReference type="AlphaFoldDB" id="A0A8B6D609"/>
<feature type="transmembrane region" description="Helical" evidence="2">
    <location>
        <begin position="221"/>
        <end position="245"/>
    </location>
</feature>
<protein>
    <submittedName>
        <fullName evidence="3">Uncharacterized protein</fullName>
    </submittedName>
</protein>